<feature type="domain" description="HTH marR-type" evidence="2">
    <location>
        <begin position="28"/>
        <end position="162"/>
    </location>
</feature>
<dbReference type="Pfam" id="PF01047">
    <property type="entry name" value="MarR"/>
    <property type="match status" value="1"/>
</dbReference>
<feature type="region of interest" description="Disordered" evidence="1">
    <location>
        <begin position="1"/>
        <end position="20"/>
    </location>
</feature>
<dbReference type="InterPro" id="IPR000835">
    <property type="entry name" value="HTH_MarR-typ"/>
</dbReference>
<dbReference type="PROSITE" id="PS50995">
    <property type="entry name" value="HTH_MARR_2"/>
    <property type="match status" value="1"/>
</dbReference>
<evidence type="ECO:0000313" key="4">
    <source>
        <dbReference type="Proteomes" id="UP000076167"/>
    </source>
</evidence>
<feature type="compositionally biased region" description="Basic and acidic residues" evidence="1">
    <location>
        <begin position="1"/>
        <end position="17"/>
    </location>
</feature>
<dbReference type="SMART" id="SM00347">
    <property type="entry name" value="HTH_MARR"/>
    <property type="match status" value="1"/>
</dbReference>
<keyword evidence="4" id="KW-1185">Reference proteome</keyword>
<protein>
    <submittedName>
        <fullName evidence="3">MarR family transcriptional regulator</fullName>
    </submittedName>
</protein>
<dbReference type="EMBL" id="LPXL01000045">
    <property type="protein sequence ID" value="KZC99530.1"/>
    <property type="molecule type" value="Genomic_DNA"/>
</dbReference>
<dbReference type="Gene3D" id="1.10.10.10">
    <property type="entry name" value="Winged helix-like DNA-binding domain superfamily/Winged helix DNA-binding domain"/>
    <property type="match status" value="1"/>
</dbReference>
<evidence type="ECO:0000259" key="2">
    <source>
        <dbReference type="PROSITE" id="PS50995"/>
    </source>
</evidence>
<proteinExistence type="predicted"/>
<gene>
    <name evidence="3" type="ORF">AUP40_03155</name>
</gene>
<dbReference type="Proteomes" id="UP000076167">
    <property type="component" value="Unassembled WGS sequence"/>
</dbReference>
<accession>A0ABR5XXM8</accession>
<name>A0ABR5XXM8_9PROT</name>
<dbReference type="PANTHER" id="PTHR33164:SF57">
    <property type="entry name" value="MARR-FAMILY TRANSCRIPTIONAL REGULATOR"/>
    <property type="match status" value="1"/>
</dbReference>
<dbReference type="InterPro" id="IPR036390">
    <property type="entry name" value="WH_DNA-bd_sf"/>
</dbReference>
<dbReference type="PANTHER" id="PTHR33164">
    <property type="entry name" value="TRANSCRIPTIONAL REGULATOR, MARR FAMILY"/>
    <property type="match status" value="1"/>
</dbReference>
<dbReference type="InterPro" id="IPR039422">
    <property type="entry name" value="MarR/SlyA-like"/>
</dbReference>
<comment type="caution">
    <text evidence="3">The sequence shown here is derived from an EMBL/GenBank/DDBJ whole genome shotgun (WGS) entry which is preliminary data.</text>
</comment>
<organism evidence="3 4">
    <name type="scientific">Thalassospira xiamenensis</name>
    <dbReference type="NCBI Taxonomy" id="220697"/>
    <lineage>
        <taxon>Bacteria</taxon>
        <taxon>Pseudomonadati</taxon>
        <taxon>Pseudomonadota</taxon>
        <taxon>Alphaproteobacteria</taxon>
        <taxon>Rhodospirillales</taxon>
        <taxon>Thalassospiraceae</taxon>
        <taxon>Thalassospira</taxon>
    </lineage>
</organism>
<dbReference type="PRINTS" id="PR00598">
    <property type="entry name" value="HTHMARR"/>
</dbReference>
<reference evidence="3 4" key="1">
    <citation type="submission" date="2015-12" db="EMBL/GenBank/DDBJ databases">
        <title>Genome sequence of Thalassospira xiamenensis MCCC 1A03005.</title>
        <authorList>
            <person name="Lu L."/>
            <person name="Lai Q."/>
            <person name="Shao Z."/>
            <person name="Qian P."/>
        </authorList>
    </citation>
    <scope>NUCLEOTIDE SEQUENCE [LARGE SCALE GENOMIC DNA]</scope>
    <source>
        <strain evidence="3 4">MCCC 1A03005</strain>
    </source>
</reference>
<dbReference type="SUPFAM" id="SSF46785">
    <property type="entry name" value="Winged helix' DNA-binding domain"/>
    <property type="match status" value="1"/>
</dbReference>
<evidence type="ECO:0000313" key="3">
    <source>
        <dbReference type="EMBL" id="KZC99530.1"/>
    </source>
</evidence>
<sequence>MNMDKTVRDPDLPHNETSDISPDISKARLRAWLQILKVSRKIEGELREKMRLEFGSTLPRFDVMAALYRSRDGMRMSELSSALMVSNGNVTGIVDRLVTEGMLVRVPVENDRRASIVRLTEAGEKDFAERALVHEGWVSELFSDLSAHDADALIRILRTVYHHNEAHHD</sequence>
<dbReference type="InterPro" id="IPR036388">
    <property type="entry name" value="WH-like_DNA-bd_sf"/>
</dbReference>
<evidence type="ECO:0000256" key="1">
    <source>
        <dbReference type="SAM" id="MobiDB-lite"/>
    </source>
</evidence>